<keyword evidence="2" id="KW-0233">DNA recombination</keyword>
<evidence type="ECO:0000313" key="6">
    <source>
        <dbReference type="Proteomes" id="UP000198995"/>
    </source>
</evidence>
<accession>A0A1G7AEL3</accession>
<feature type="compositionally biased region" description="Acidic residues" evidence="4">
    <location>
        <begin position="140"/>
        <end position="149"/>
    </location>
</feature>
<proteinExistence type="inferred from homology"/>
<dbReference type="STRING" id="2741.SAMN04489866_12212"/>
<reference evidence="5 6" key="1">
    <citation type="submission" date="2016-10" db="EMBL/GenBank/DDBJ databases">
        <authorList>
            <person name="de Groot N.N."/>
        </authorList>
    </citation>
    <scope>NUCLEOTIDE SEQUENCE [LARGE SCALE GENOMIC DNA]</scope>
    <source>
        <strain evidence="5 6">DSM 20475</strain>
    </source>
</reference>
<keyword evidence="2" id="KW-0235">DNA replication</keyword>
<evidence type="ECO:0000256" key="1">
    <source>
        <dbReference type="ARBA" id="ARBA00023125"/>
    </source>
</evidence>
<dbReference type="PIRSF" id="PIRSF002070">
    <property type="entry name" value="SSB"/>
    <property type="match status" value="1"/>
</dbReference>
<keyword evidence="2" id="KW-0227">DNA damage</keyword>
<comment type="caution">
    <text evidence="2">Lacks conserved residue(s) required for the propagation of feature annotation.</text>
</comment>
<dbReference type="PANTHER" id="PTHR10302:SF27">
    <property type="entry name" value="SINGLE-STRANDED DNA-BINDING PROTEIN"/>
    <property type="match status" value="1"/>
</dbReference>
<feature type="region of interest" description="Disordered" evidence="4">
    <location>
        <begin position="102"/>
        <end position="149"/>
    </location>
</feature>
<dbReference type="RefSeq" id="WP_091792458.1">
    <property type="nucleotide sequence ID" value="NZ_FNAF01000022.1"/>
</dbReference>
<protein>
    <recommendedName>
        <fullName evidence="2 3">Single-stranded DNA-binding protein</fullName>
        <shortName evidence="2">SSB</shortName>
    </recommendedName>
</protein>
<dbReference type="InterPro" id="IPR012340">
    <property type="entry name" value="NA-bd_OB-fold"/>
</dbReference>
<evidence type="ECO:0000256" key="3">
    <source>
        <dbReference type="PIRNR" id="PIRNR002070"/>
    </source>
</evidence>
<dbReference type="GO" id="GO:0003697">
    <property type="term" value="F:single-stranded DNA binding"/>
    <property type="evidence" value="ECO:0007669"/>
    <property type="project" value="UniProtKB-UniRule"/>
</dbReference>
<feature type="short sequence motif" description="Important for interaction with partner proteins" evidence="2">
    <location>
        <begin position="144"/>
        <end position="149"/>
    </location>
</feature>
<dbReference type="OrthoDB" id="9809878at2"/>
<dbReference type="InterPro" id="IPR011344">
    <property type="entry name" value="ssDNA-bd"/>
</dbReference>
<dbReference type="EMBL" id="FNAF01000022">
    <property type="protein sequence ID" value="SDE13261.1"/>
    <property type="molecule type" value="Genomic_DNA"/>
</dbReference>
<dbReference type="GO" id="GO:0006260">
    <property type="term" value="P:DNA replication"/>
    <property type="evidence" value="ECO:0007669"/>
    <property type="project" value="UniProtKB-UniRule"/>
</dbReference>
<dbReference type="PROSITE" id="PS50935">
    <property type="entry name" value="SSB"/>
    <property type="match status" value="1"/>
</dbReference>
<organism evidence="5 6">
    <name type="scientific">Peptococcus niger</name>
    <dbReference type="NCBI Taxonomy" id="2741"/>
    <lineage>
        <taxon>Bacteria</taxon>
        <taxon>Bacillati</taxon>
        <taxon>Bacillota</taxon>
        <taxon>Clostridia</taxon>
        <taxon>Eubacteriales</taxon>
        <taxon>Peptococcaceae</taxon>
        <taxon>Peptococcus</taxon>
    </lineage>
</organism>
<dbReference type="Gene3D" id="2.40.50.140">
    <property type="entry name" value="Nucleic acid-binding proteins"/>
    <property type="match status" value="1"/>
</dbReference>
<dbReference type="HAMAP" id="MF_00984">
    <property type="entry name" value="SSB"/>
    <property type="match status" value="1"/>
</dbReference>
<feature type="compositionally biased region" description="Polar residues" evidence="4">
    <location>
        <begin position="112"/>
        <end position="125"/>
    </location>
</feature>
<dbReference type="PANTHER" id="PTHR10302">
    <property type="entry name" value="SINGLE-STRANDED DNA-BINDING PROTEIN"/>
    <property type="match status" value="1"/>
</dbReference>
<keyword evidence="6" id="KW-1185">Reference proteome</keyword>
<dbReference type="Proteomes" id="UP000198995">
    <property type="component" value="Unassembled WGS sequence"/>
</dbReference>
<keyword evidence="1 2" id="KW-0238">DNA-binding</keyword>
<dbReference type="InterPro" id="IPR000424">
    <property type="entry name" value="Primosome_PriB/ssb"/>
</dbReference>
<dbReference type="GO" id="GO:0006310">
    <property type="term" value="P:DNA recombination"/>
    <property type="evidence" value="ECO:0007669"/>
    <property type="project" value="UniProtKB-UniRule"/>
</dbReference>
<name>A0A1G7AEL3_PEPNI</name>
<keyword evidence="2" id="KW-0234">DNA repair</keyword>
<comment type="subunit">
    <text evidence="2">Homotetramer.</text>
</comment>
<evidence type="ECO:0000256" key="2">
    <source>
        <dbReference type="HAMAP-Rule" id="MF_00984"/>
    </source>
</evidence>
<dbReference type="CDD" id="cd04496">
    <property type="entry name" value="SSB_OBF"/>
    <property type="match status" value="1"/>
</dbReference>
<dbReference type="GO" id="GO:0006281">
    <property type="term" value="P:DNA repair"/>
    <property type="evidence" value="ECO:0007669"/>
    <property type="project" value="UniProtKB-UniRule"/>
</dbReference>
<sequence length="149" mass="16454">MNKIILIGRLVADPELRYTQSGIPVCNFRLAVDRPYTNQSGEREADFIDVVVWRKTAENVAKFMSKGRQVAVEGALQIRSYEDNNGIRRRIAEVQANSVEFLGGGGRAQQEDGFSQGASQDNFSAPQRPAAPQGGFGEEVTFDDDDLPF</sequence>
<dbReference type="Pfam" id="PF00436">
    <property type="entry name" value="SSB"/>
    <property type="match status" value="1"/>
</dbReference>
<dbReference type="AlphaFoldDB" id="A0A1G7AEL3"/>
<gene>
    <name evidence="5" type="ORF">SAMN04489866_12212</name>
</gene>
<dbReference type="GO" id="GO:0009295">
    <property type="term" value="C:nucleoid"/>
    <property type="evidence" value="ECO:0007669"/>
    <property type="project" value="TreeGrafter"/>
</dbReference>
<dbReference type="NCBIfam" id="TIGR00621">
    <property type="entry name" value="ssb"/>
    <property type="match status" value="1"/>
</dbReference>
<evidence type="ECO:0000256" key="4">
    <source>
        <dbReference type="SAM" id="MobiDB-lite"/>
    </source>
</evidence>
<comment type="function">
    <text evidence="2">Plays an important role in DNA replication, recombination and repair. Binds to ssDNA and to an array of partner proteins to recruit them to their sites of action during DNA metabolism.</text>
</comment>
<dbReference type="SUPFAM" id="SSF50249">
    <property type="entry name" value="Nucleic acid-binding proteins"/>
    <property type="match status" value="1"/>
</dbReference>
<evidence type="ECO:0000313" key="5">
    <source>
        <dbReference type="EMBL" id="SDE13261.1"/>
    </source>
</evidence>